<protein>
    <submittedName>
        <fullName evidence="6">Carbohydrate kinase</fullName>
    </submittedName>
    <submittedName>
        <fullName evidence="5">Fructokinase</fullName>
    </submittedName>
</protein>
<dbReference type="SUPFAM" id="SSF53613">
    <property type="entry name" value="Ribokinase-like"/>
    <property type="match status" value="1"/>
</dbReference>
<evidence type="ECO:0000313" key="5">
    <source>
        <dbReference type="EMBL" id="GEL11099.1"/>
    </source>
</evidence>
<dbReference type="GO" id="GO:0016301">
    <property type="term" value="F:kinase activity"/>
    <property type="evidence" value="ECO:0007669"/>
    <property type="project" value="UniProtKB-KW"/>
</dbReference>
<evidence type="ECO:0000313" key="9">
    <source>
        <dbReference type="Proteomes" id="UP000182367"/>
    </source>
</evidence>
<dbReference type="PANTHER" id="PTHR43085:SF57">
    <property type="entry name" value="CARBOHYDRATE KINASE PFKB DOMAIN-CONTAINING PROTEIN"/>
    <property type="match status" value="1"/>
</dbReference>
<dbReference type="Proteomes" id="UP000093226">
    <property type="component" value="Unassembled WGS sequence"/>
</dbReference>
<dbReference type="InterPro" id="IPR011611">
    <property type="entry name" value="PfkB_dom"/>
</dbReference>
<reference evidence="7 9" key="3">
    <citation type="submission" date="2016-10" db="EMBL/GenBank/DDBJ databases">
        <authorList>
            <person name="Varghese N."/>
            <person name="Submissions S."/>
        </authorList>
    </citation>
    <scope>NUCLEOTIDE SEQUENCE [LARGE SCALE GENOMIC DNA]</scope>
    <source>
        <strain evidence="7 9">Gm-149</strain>
    </source>
</reference>
<proteinExistence type="inferred from homology"/>
<dbReference type="InterPro" id="IPR050306">
    <property type="entry name" value="PfkB_Carbo_kinase"/>
</dbReference>
<dbReference type="OrthoDB" id="9813569at2"/>
<comment type="similarity">
    <text evidence="1">Belongs to the carbohydrate kinase PfkB family.</text>
</comment>
<evidence type="ECO:0000313" key="8">
    <source>
        <dbReference type="Proteomes" id="UP000093226"/>
    </source>
</evidence>
<dbReference type="Proteomes" id="UP000182367">
    <property type="component" value="Unassembled WGS sequence"/>
</dbReference>
<gene>
    <name evidence="6" type="ORF">FBGL_15130</name>
    <name evidence="5" type="ORF">FGL01_18380</name>
    <name evidence="7" type="ORF">SAMN05192550_1818</name>
</gene>
<reference evidence="8" key="1">
    <citation type="submission" date="2016-03" db="EMBL/GenBank/DDBJ databases">
        <title>Draft genome sequence of Paenibacillus glacialis DSM 22343.</title>
        <authorList>
            <person name="Shin S.-K."/>
            <person name="Yi H."/>
        </authorList>
    </citation>
    <scope>NUCLEOTIDE SEQUENCE [LARGE SCALE GENOMIC DNA]</scope>
    <source>
        <strain evidence="8">NBRC 105008</strain>
    </source>
</reference>
<dbReference type="STRING" id="551990.SAMN05192550_1818"/>
<dbReference type="RefSeq" id="WP_066329848.1">
    <property type="nucleotide sequence ID" value="NZ_BJVF01000002.1"/>
</dbReference>
<dbReference type="AlphaFoldDB" id="A0A1B9DGV4"/>
<accession>A0A1B9DGV4</accession>
<evidence type="ECO:0000256" key="2">
    <source>
        <dbReference type="ARBA" id="ARBA00022679"/>
    </source>
</evidence>
<dbReference type="Gene3D" id="3.40.1190.20">
    <property type="match status" value="1"/>
</dbReference>
<dbReference type="EMBL" id="LVEO01000029">
    <property type="protein sequence ID" value="OCB68908.1"/>
    <property type="molecule type" value="Genomic_DNA"/>
</dbReference>
<dbReference type="CDD" id="cd01167">
    <property type="entry name" value="bac_FRK"/>
    <property type="match status" value="1"/>
</dbReference>
<reference evidence="6" key="2">
    <citation type="submission" date="2016-03" db="EMBL/GenBank/DDBJ databases">
        <authorList>
            <person name="Ploux O."/>
        </authorList>
    </citation>
    <scope>NUCLEOTIDE SEQUENCE</scope>
    <source>
        <strain evidence="6">NBRC 105008</strain>
    </source>
</reference>
<organism evidence="6 8">
    <name type="scientific">Flavobacterium glycines</name>
    <dbReference type="NCBI Taxonomy" id="551990"/>
    <lineage>
        <taxon>Bacteria</taxon>
        <taxon>Pseudomonadati</taxon>
        <taxon>Bacteroidota</taxon>
        <taxon>Flavobacteriia</taxon>
        <taxon>Flavobacteriales</taxon>
        <taxon>Flavobacteriaceae</taxon>
        <taxon>Flavobacterium</taxon>
    </lineage>
</organism>
<comment type="caution">
    <text evidence="6">The sequence shown here is derived from an EMBL/GenBank/DDBJ whole genome shotgun (WGS) entry which is preliminary data.</text>
</comment>
<name>A0A1B9DGV4_9FLAO</name>
<keyword evidence="9" id="KW-1185">Reference proteome</keyword>
<evidence type="ECO:0000313" key="6">
    <source>
        <dbReference type="EMBL" id="OCB68908.1"/>
    </source>
</evidence>
<dbReference type="Pfam" id="PF00294">
    <property type="entry name" value="PfkB"/>
    <property type="match status" value="1"/>
</dbReference>
<evidence type="ECO:0000256" key="1">
    <source>
        <dbReference type="ARBA" id="ARBA00010688"/>
    </source>
</evidence>
<dbReference type="PANTHER" id="PTHR43085">
    <property type="entry name" value="HEXOKINASE FAMILY MEMBER"/>
    <property type="match status" value="1"/>
</dbReference>
<keyword evidence="2" id="KW-0808">Transferase</keyword>
<feature type="domain" description="Carbohydrate kinase PfkB" evidence="4">
    <location>
        <begin position="12"/>
        <end position="285"/>
    </location>
</feature>
<sequence>MNDEKKLKVVAFGEVLWDVFGNEKKIGGAPLNVALRLKTLDCDVAMISCVGSDKDGDLIINQIKNLGLDTDAIIKSEEFPTGLVNVTLNERGSASYEIAYPSAWDKIVLTDLARNLVSQADVLIYGSLICRDQVSRQALNELLQMQLYKVFDVNLRKPHYTYDLLEELMYSANFIKFNDEELLEIAMAMNSPFKGLEENIHFIAEKTNTNAMCVTRGKHGALLLWEGELYENGGYPVEVSDTVGAGDSFLATLIASLLTDSLPQMAIDFSCAVGALVAAAPGANPAISFSAIEKLMSNIKV</sequence>
<evidence type="ECO:0000259" key="4">
    <source>
        <dbReference type="Pfam" id="PF00294"/>
    </source>
</evidence>
<reference evidence="5 10" key="4">
    <citation type="submission" date="2019-07" db="EMBL/GenBank/DDBJ databases">
        <title>Whole genome shotgun sequence of Flavobacterium glycines NBRC 105008.</title>
        <authorList>
            <person name="Hosoyama A."/>
            <person name="Uohara A."/>
            <person name="Ohji S."/>
            <person name="Ichikawa N."/>
        </authorList>
    </citation>
    <scope>NUCLEOTIDE SEQUENCE [LARGE SCALE GENOMIC DNA]</scope>
    <source>
        <strain evidence="5 10">NBRC 105008</strain>
    </source>
</reference>
<dbReference type="EMBL" id="BJVF01000002">
    <property type="protein sequence ID" value="GEL11099.1"/>
    <property type="molecule type" value="Genomic_DNA"/>
</dbReference>
<keyword evidence="3 6" id="KW-0418">Kinase</keyword>
<evidence type="ECO:0000313" key="10">
    <source>
        <dbReference type="Proteomes" id="UP000321579"/>
    </source>
</evidence>
<dbReference type="Proteomes" id="UP000321579">
    <property type="component" value="Unassembled WGS sequence"/>
</dbReference>
<dbReference type="EMBL" id="FNEO01000002">
    <property type="protein sequence ID" value="SDJ28785.1"/>
    <property type="molecule type" value="Genomic_DNA"/>
</dbReference>
<evidence type="ECO:0000256" key="3">
    <source>
        <dbReference type="ARBA" id="ARBA00022777"/>
    </source>
</evidence>
<dbReference type="InterPro" id="IPR029056">
    <property type="entry name" value="Ribokinase-like"/>
</dbReference>
<evidence type="ECO:0000313" key="7">
    <source>
        <dbReference type="EMBL" id="SDJ28785.1"/>
    </source>
</evidence>